<evidence type="ECO:0000313" key="4">
    <source>
        <dbReference type="Proteomes" id="UP000001231"/>
    </source>
</evidence>
<dbReference type="HOGENOM" id="CLU_065962_1_0_6"/>
<dbReference type="eggNOG" id="COG0463">
    <property type="taxonomic scope" value="Bacteria"/>
</dbReference>
<accession>C7R9U0</accession>
<dbReference type="PANTHER" id="PTHR43630">
    <property type="entry name" value="POLY-BETA-1,6-N-ACETYL-D-GLUCOSAMINE SYNTHASE"/>
    <property type="match status" value="1"/>
</dbReference>
<name>C7R9U0_KANKD</name>
<dbReference type="InterPro" id="IPR001173">
    <property type="entry name" value="Glyco_trans_2-like"/>
</dbReference>
<proteinExistence type="inferred from homology"/>
<dbReference type="InParanoid" id="C7R9U0"/>
<dbReference type="Pfam" id="PF00535">
    <property type="entry name" value="Glycos_transf_2"/>
    <property type="match status" value="1"/>
</dbReference>
<feature type="domain" description="Glycosyltransferase 2-like" evidence="2">
    <location>
        <begin position="12"/>
        <end position="152"/>
    </location>
</feature>
<dbReference type="CDD" id="cd02511">
    <property type="entry name" value="Beta4Glucosyltransferase"/>
    <property type="match status" value="1"/>
</dbReference>
<evidence type="ECO:0000259" key="2">
    <source>
        <dbReference type="Pfam" id="PF00535"/>
    </source>
</evidence>
<dbReference type="Gene3D" id="3.90.550.10">
    <property type="entry name" value="Spore Coat Polysaccharide Biosynthesis Protein SpsA, Chain A"/>
    <property type="match status" value="1"/>
</dbReference>
<dbReference type="KEGG" id="kko:Kkor_2551"/>
<dbReference type="SUPFAM" id="SSF53448">
    <property type="entry name" value="Nucleotide-diphospho-sugar transferases"/>
    <property type="match status" value="1"/>
</dbReference>
<dbReference type="CAZy" id="GT2">
    <property type="family name" value="Glycosyltransferase Family 2"/>
</dbReference>
<dbReference type="AlphaFoldDB" id="C7R9U0"/>
<evidence type="ECO:0000313" key="3">
    <source>
        <dbReference type="EMBL" id="ACV27959.1"/>
    </source>
</evidence>
<gene>
    <name evidence="3" type="ordered locus">Kkor_2551</name>
</gene>
<dbReference type="Proteomes" id="UP000001231">
    <property type="component" value="Chromosome"/>
</dbReference>
<comment type="similarity">
    <text evidence="1">Belongs to the glycosyltransferase 2 family. WaaE/KdtX subfamily.</text>
</comment>
<dbReference type="STRING" id="523791.Kkor_2551"/>
<reference evidence="3 4" key="1">
    <citation type="journal article" date="2009" name="Stand. Genomic Sci.">
        <title>Complete genome sequence of Kangiella koreensis type strain (SW-125).</title>
        <authorList>
            <person name="Han C."/>
            <person name="Sikorski J."/>
            <person name="Lapidus A."/>
            <person name="Nolan M."/>
            <person name="Glavina Del Rio T."/>
            <person name="Tice H."/>
            <person name="Cheng J.F."/>
            <person name="Lucas S."/>
            <person name="Chen F."/>
            <person name="Copeland A."/>
            <person name="Ivanova N."/>
            <person name="Mavromatis K."/>
            <person name="Ovchinnikova G."/>
            <person name="Pati A."/>
            <person name="Bruce D."/>
            <person name="Goodwin L."/>
            <person name="Pitluck S."/>
            <person name="Chen A."/>
            <person name="Palaniappan K."/>
            <person name="Land M."/>
            <person name="Hauser L."/>
            <person name="Chang Y.J."/>
            <person name="Jeffries C.D."/>
            <person name="Chain P."/>
            <person name="Saunders E."/>
            <person name="Brettin T."/>
            <person name="Goker M."/>
            <person name="Tindall B.J."/>
            <person name="Bristow J."/>
            <person name="Eisen J.A."/>
            <person name="Markowitz V."/>
            <person name="Hugenholtz P."/>
            <person name="Kyrpides N.C."/>
            <person name="Klenk H.P."/>
            <person name="Detter J.C."/>
        </authorList>
    </citation>
    <scope>NUCLEOTIDE SEQUENCE [LARGE SCALE GENOMIC DNA]</scope>
    <source>
        <strain evidence="4">DSM 16069 / KCTC 12182 / SW-125</strain>
    </source>
</reference>
<keyword evidence="4" id="KW-1185">Reference proteome</keyword>
<dbReference type="InterPro" id="IPR029044">
    <property type="entry name" value="Nucleotide-diphossugar_trans"/>
</dbReference>
<dbReference type="EMBL" id="CP001707">
    <property type="protein sequence ID" value="ACV27959.1"/>
    <property type="molecule type" value="Genomic_DNA"/>
</dbReference>
<protein>
    <submittedName>
        <fullName evidence="3">Glycosyl transferase family 2</fullName>
    </submittedName>
</protein>
<dbReference type="RefSeq" id="WP_015781564.1">
    <property type="nucleotide sequence ID" value="NC_013166.1"/>
</dbReference>
<organism evidence="3 4">
    <name type="scientific">Kangiella koreensis (strain DSM 16069 / JCM 12317 / KCTC 12182 / SW-125)</name>
    <dbReference type="NCBI Taxonomy" id="523791"/>
    <lineage>
        <taxon>Bacteria</taxon>
        <taxon>Pseudomonadati</taxon>
        <taxon>Pseudomonadota</taxon>
        <taxon>Gammaproteobacteria</taxon>
        <taxon>Kangiellales</taxon>
        <taxon>Kangiellaceae</taxon>
        <taxon>Kangiella</taxon>
    </lineage>
</organism>
<dbReference type="PANTHER" id="PTHR43630:SF2">
    <property type="entry name" value="GLYCOSYLTRANSFERASE"/>
    <property type="match status" value="1"/>
</dbReference>
<keyword evidence="3" id="KW-0808">Transferase</keyword>
<dbReference type="GO" id="GO:0016740">
    <property type="term" value="F:transferase activity"/>
    <property type="evidence" value="ECO:0007669"/>
    <property type="project" value="UniProtKB-KW"/>
</dbReference>
<sequence>MNEHLAGKIPVSVFIVAQNEEQHIARVLTSCQEFDEVIVVDSGSTDSTKQIAESLGAKVVHNDWPGYAKQKQYAMSLCKHDWVLNLDADEELTPEFIQATQNFIQQSEFVALKCRRNDWFIGKFFPTSIRLPTNTRLFKKDRVQYYLDNLVHEGPEIKGKIKHTSTAFKHYGYADIETLNKKYEYYSTLKAREKFNKGKKPSRLKLLLVAPLEFIRVYLIYRYCFAGLRGFIFAKLSAHYAFLKESKLYSYHRSHSHSEQKDSYKVDKHD</sequence>
<evidence type="ECO:0000256" key="1">
    <source>
        <dbReference type="ARBA" id="ARBA00038494"/>
    </source>
</evidence>